<organism evidence="1 2">
    <name type="scientific">Acaulospora morrowiae</name>
    <dbReference type="NCBI Taxonomy" id="94023"/>
    <lineage>
        <taxon>Eukaryota</taxon>
        <taxon>Fungi</taxon>
        <taxon>Fungi incertae sedis</taxon>
        <taxon>Mucoromycota</taxon>
        <taxon>Glomeromycotina</taxon>
        <taxon>Glomeromycetes</taxon>
        <taxon>Diversisporales</taxon>
        <taxon>Acaulosporaceae</taxon>
        <taxon>Acaulospora</taxon>
    </lineage>
</organism>
<proteinExistence type="predicted"/>
<name>A0A9N9HAL4_9GLOM</name>
<dbReference type="Proteomes" id="UP000789342">
    <property type="component" value="Unassembled WGS sequence"/>
</dbReference>
<evidence type="ECO:0000313" key="2">
    <source>
        <dbReference type="Proteomes" id="UP000789342"/>
    </source>
</evidence>
<sequence>PDKRITVPTIPGPKLKDIPEHLLFPRICLPVILDAWHTNQNLLGMCHQI</sequence>
<gene>
    <name evidence="1" type="ORF">AMORRO_LOCUS10338</name>
</gene>
<evidence type="ECO:0000313" key="1">
    <source>
        <dbReference type="EMBL" id="CAG8659412.1"/>
    </source>
</evidence>
<reference evidence="1" key="1">
    <citation type="submission" date="2021-06" db="EMBL/GenBank/DDBJ databases">
        <authorList>
            <person name="Kallberg Y."/>
            <person name="Tangrot J."/>
            <person name="Rosling A."/>
        </authorList>
    </citation>
    <scope>NUCLEOTIDE SEQUENCE</scope>
    <source>
        <strain evidence="1">CL551</strain>
    </source>
</reference>
<accession>A0A9N9HAL4</accession>
<comment type="caution">
    <text evidence="1">The sequence shown here is derived from an EMBL/GenBank/DDBJ whole genome shotgun (WGS) entry which is preliminary data.</text>
</comment>
<dbReference type="AlphaFoldDB" id="A0A9N9HAL4"/>
<dbReference type="EMBL" id="CAJVPV010011272">
    <property type="protein sequence ID" value="CAG8659412.1"/>
    <property type="molecule type" value="Genomic_DNA"/>
</dbReference>
<keyword evidence="2" id="KW-1185">Reference proteome</keyword>
<protein>
    <submittedName>
        <fullName evidence="1">7400_t:CDS:1</fullName>
    </submittedName>
</protein>
<feature type="non-terminal residue" evidence="1">
    <location>
        <position position="1"/>
    </location>
</feature>